<feature type="compositionally biased region" description="Pro residues" evidence="1">
    <location>
        <begin position="149"/>
        <end position="158"/>
    </location>
</feature>
<feature type="compositionally biased region" description="Low complexity" evidence="1">
    <location>
        <begin position="220"/>
        <end position="244"/>
    </location>
</feature>
<evidence type="ECO:0000313" key="3">
    <source>
        <dbReference type="Proteomes" id="UP000620124"/>
    </source>
</evidence>
<feature type="region of interest" description="Disordered" evidence="1">
    <location>
        <begin position="86"/>
        <end position="310"/>
    </location>
</feature>
<sequence>MENDASPPENDVLARLQTQEFRTLDLEAEIAVLQLKIMHNLEDIAAAQAEKNKYKARWERSERKLSEVRGKYEGLKRWICAGAAGPPSANSNVKGPGDARVEKCPADKMSSPTITKLPDPITCKVSSSSADERCPKLDPKLRVATNCTPLPPPPPLPPSLSASSSGRASSPSESLSPMCMSPTESSGCLLPMDPNPNLNPSSTCTPTAESVRKHFPVPTPSASLPSSTYTPTPAPPSTATSTPRVPHPCRPTRTCTSTPLPTPHHSRPARTAPLRLRVRFRGSGGGVGGGSMGMGSAGGSSWRLPLPGAR</sequence>
<protein>
    <submittedName>
        <fullName evidence="2">Uncharacterized protein</fullName>
    </submittedName>
</protein>
<proteinExistence type="predicted"/>
<name>A0A8H6YD27_9AGAR</name>
<feature type="compositionally biased region" description="Low complexity" evidence="1">
    <location>
        <begin position="159"/>
        <end position="182"/>
    </location>
</feature>
<reference evidence="2" key="1">
    <citation type="submission" date="2020-05" db="EMBL/GenBank/DDBJ databases">
        <title>Mycena genomes resolve the evolution of fungal bioluminescence.</title>
        <authorList>
            <person name="Tsai I.J."/>
        </authorList>
    </citation>
    <scope>NUCLEOTIDE SEQUENCE</scope>
    <source>
        <strain evidence="2">CCC161011</strain>
    </source>
</reference>
<feature type="compositionally biased region" description="Gly residues" evidence="1">
    <location>
        <begin position="282"/>
        <end position="298"/>
    </location>
</feature>
<accession>A0A8H6YD27</accession>
<gene>
    <name evidence="2" type="ORF">MVEN_00940500</name>
</gene>
<dbReference type="EMBL" id="JACAZI010000007">
    <property type="protein sequence ID" value="KAF7356104.1"/>
    <property type="molecule type" value="Genomic_DNA"/>
</dbReference>
<dbReference type="OrthoDB" id="3066734at2759"/>
<feature type="compositionally biased region" description="Basic and acidic residues" evidence="1">
    <location>
        <begin position="130"/>
        <end position="141"/>
    </location>
</feature>
<keyword evidence="3" id="KW-1185">Reference proteome</keyword>
<comment type="caution">
    <text evidence="2">The sequence shown here is derived from an EMBL/GenBank/DDBJ whole genome shotgun (WGS) entry which is preliminary data.</text>
</comment>
<organism evidence="2 3">
    <name type="scientific">Mycena venus</name>
    <dbReference type="NCBI Taxonomy" id="2733690"/>
    <lineage>
        <taxon>Eukaryota</taxon>
        <taxon>Fungi</taxon>
        <taxon>Dikarya</taxon>
        <taxon>Basidiomycota</taxon>
        <taxon>Agaricomycotina</taxon>
        <taxon>Agaricomycetes</taxon>
        <taxon>Agaricomycetidae</taxon>
        <taxon>Agaricales</taxon>
        <taxon>Marasmiineae</taxon>
        <taxon>Mycenaceae</taxon>
        <taxon>Mycena</taxon>
    </lineage>
</organism>
<feature type="compositionally biased region" description="Basic and acidic residues" evidence="1">
    <location>
        <begin position="97"/>
        <end position="106"/>
    </location>
</feature>
<evidence type="ECO:0000313" key="2">
    <source>
        <dbReference type="EMBL" id="KAF7356104.1"/>
    </source>
</evidence>
<evidence type="ECO:0000256" key="1">
    <source>
        <dbReference type="SAM" id="MobiDB-lite"/>
    </source>
</evidence>
<dbReference type="Proteomes" id="UP000620124">
    <property type="component" value="Unassembled WGS sequence"/>
</dbReference>
<dbReference type="AlphaFoldDB" id="A0A8H6YD27"/>
<feature type="compositionally biased region" description="Low complexity" evidence="1">
    <location>
        <begin position="189"/>
        <end position="200"/>
    </location>
</feature>